<evidence type="ECO:0000256" key="1">
    <source>
        <dbReference type="ARBA" id="ARBA00004498"/>
    </source>
</evidence>
<keyword evidence="6 17" id="KW-0479">Metal-binding</keyword>
<feature type="binding site" evidence="18">
    <location>
        <position position="123"/>
    </location>
    <ligand>
        <name>Ca(2+)</name>
        <dbReference type="ChEBI" id="CHEBI:29108"/>
        <label>1</label>
    </ligand>
</feature>
<dbReference type="InterPro" id="IPR002477">
    <property type="entry name" value="Peptidoglycan-bd-like"/>
</dbReference>
<dbReference type="SUPFAM" id="SSF55486">
    <property type="entry name" value="Metalloproteases ('zincins'), catalytic domain"/>
    <property type="match status" value="1"/>
</dbReference>
<dbReference type="EMBL" id="KN123344">
    <property type="protein sequence ID" value="KFO25634.1"/>
    <property type="molecule type" value="Genomic_DNA"/>
</dbReference>
<keyword evidence="14" id="KW-0865">Zymogen</keyword>
<evidence type="ECO:0000256" key="13">
    <source>
        <dbReference type="ARBA" id="ARBA00023105"/>
    </source>
</evidence>
<feature type="binding site" evidence="18">
    <location>
        <position position="193"/>
    </location>
    <ligand>
        <name>Ca(2+)</name>
        <dbReference type="ChEBI" id="CHEBI:29108"/>
        <label>2</label>
    </ligand>
</feature>
<feature type="binding site" evidence="18">
    <location>
        <position position="157"/>
    </location>
    <ligand>
        <name>Ca(2+)</name>
        <dbReference type="ChEBI" id="CHEBI:29108"/>
        <label>2</label>
    </ligand>
</feature>
<dbReference type="InterPro" id="IPR036375">
    <property type="entry name" value="Hemopexin-like_dom_sf"/>
</dbReference>
<comment type="subcellular location">
    <subcellularLocation>
        <location evidence="1">Secreted</location>
        <location evidence="1">Extracellular space</location>
        <location evidence="1">Extracellular matrix</location>
    </subcellularLocation>
</comment>
<evidence type="ECO:0000259" key="24">
    <source>
        <dbReference type="SMART" id="SM00235"/>
    </source>
</evidence>
<organism evidence="25 26">
    <name type="scientific">Fukomys damarensis</name>
    <name type="common">Damaraland mole rat</name>
    <name type="synonym">Cryptomys damarensis</name>
    <dbReference type="NCBI Taxonomy" id="885580"/>
    <lineage>
        <taxon>Eukaryota</taxon>
        <taxon>Metazoa</taxon>
        <taxon>Chordata</taxon>
        <taxon>Craniata</taxon>
        <taxon>Vertebrata</taxon>
        <taxon>Euteleostomi</taxon>
        <taxon>Mammalia</taxon>
        <taxon>Eutheria</taxon>
        <taxon>Euarchontoglires</taxon>
        <taxon>Glires</taxon>
        <taxon>Rodentia</taxon>
        <taxon>Hystricomorpha</taxon>
        <taxon>Bathyergidae</taxon>
        <taxon>Fukomys</taxon>
    </lineage>
</organism>
<feature type="domain" description="Peptidase metallopeptidase" evidence="24">
    <location>
        <begin position="104"/>
        <end position="266"/>
    </location>
</feature>
<dbReference type="Pfam" id="PF00413">
    <property type="entry name" value="Peptidase_M10"/>
    <property type="match status" value="1"/>
</dbReference>
<evidence type="ECO:0000256" key="18">
    <source>
        <dbReference type="PIRSR" id="PIRSR621190-2"/>
    </source>
</evidence>
<dbReference type="PROSITE" id="PS51642">
    <property type="entry name" value="HEMOPEXIN_2"/>
    <property type="match status" value="3"/>
</dbReference>
<feature type="modified residue" description="Phosphotyrosine; by PKDCC" evidence="20">
    <location>
        <position position="364"/>
    </location>
</feature>
<evidence type="ECO:0000256" key="23">
    <source>
        <dbReference type="SAM" id="SignalP"/>
    </source>
</evidence>
<evidence type="ECO:0000256" key="5">
    <source>
        <dbReference type="ARBA" id="ARBA00022670"/>
    </source>
</evidence>
<feature type="binding site" evidence="17">
    <location>
        <position position="226"/>
    </location>
    <ligand>
        <name>Zn(2+)</name>
        <dbReference type="ChEBI" id="CHEBI:29105"/>
        <label>2</label>
        <note>catalytic</note>
    </ligand>
</feature>
<dbReference type="PROSITE" id="PS00546">
    <property type="entry name" value="CYSTEINE_SWITCH"/>
    <property type="match status" value="1"/>
</dbReference>
<evidence type="ECO:0000256" key="19">
    <source>
        <dbReference type="PIRSR" id="PIRSR621190-3"/>
    </source>
</evidence>
<sequence length="471" mass="54256">MLSLPLLLPLLWAVVSHGFPVTPEIQGEDAELVQKYLDNYYNLNKGTHVGKQKRSINDLVEHLEQMQKFFGLKVTGKPDNETLRMMKQPRCGMPDVASFTIMPGGFRWNKKDLTYRIRNYTPDLPRSVVDNIFEKAFRLWSDVSPLTFTRIFWGEADIMIYFTRGDHGDNNPFDGPSGKIAHAFAPGPYIGGDAHFDEDETWTEEKRAKHLGKINLYLTAAHEFGHSLGLDHSSDPASIMFPVYSENGVIALGQDDIVGIQALYGPSKNPIKQVSLQAPDVCNSQITFDAVTTVQGEIVFFKDRFYIRSHPLYLETKMHFTATFWPHLISGFDAAYELEHKDEIRFFKGFNYWAVQGQYALPGYPRSIYHSFGFPRTVNKIDAATYDAYTGKTYFFVANKYWRYDEYRQSMDRGYPKMIAYDFPGIGKEIDAVFSKDGFFYFFHGTKQYKFNLKTKQTTILKSNSWFNCRK</sequence>
<dbReference type="CDD" id="cd00094">
    <property type="entry name" value="HX"/>
    <property type="match status" value="1"/>
</dbReference>
<feature type="binding site" evidence="18">
    <location>
        <position position="333"/>
    </location>
    <ligand>
        <name>Ca(2+)</name>
        <dbReference type="ChEBI" id="CHEBI:29108"/>
        <label>4</label>
    </ligand>
</feature>
<accession>A0A091D0M2</accession>
<dbReference type="InterPro" id="IPR018487">
    <property type="entry name" value="Hemopexin-like_repeat"/>
</dbReference>
<dbReference type="SUPFAM" id="SSF50923">
    <property type="entry name" value="Hemopexin-like domain"/>
    <property type="match status" value="1"/>
</dbReference>
<dbReference type="InterPro" id="IPR000585">
    <property type="entry name" value="Hemopexin-like_dom"/>
</dbReference>
<dbReference type="InterPro" id="IPR021158">
    <property type="entry name" value="Pept_M10A_Zn_BS"/>
</dbReference>
<dbReference type="InterPro" id="IPR001818">
    <property type="entry name" value="Pept_M10_metallopeptidase"/>
</dbReference>
<feature type="binding site" evidence="18">
    <location>
        <position position="174"/>
    </location>
    <ligand>
        <name>Ca(2+)</name>
        <dbReference type="ChEBI" id="CHEBI:29108"/>
        <label>3</label>
    </ligand>
</feature>
<feature type="binding site" evidence="18">
    <location>
        <position position="175"/>
    </location>
    <ligand>
        <name>Ca(2+)</name>
        <dbReference type="ChEBI" id="CHEBI:29108"/>
        <label>3</label>
    </ligand>
</feature>
<keyword evidence="4" id="KW-0272">Extracellular matrix</keyword>
<keyword evidence="12" id="KW-0482">Metalloprotease</keyword>
<feature type="short sequence motif" description="Cysteine switch" evidence="21">
    <location>
        <begin position="89"/>
        <end position="96"/>
    </location>
</feature>
<dbReference type="InterPro" id="IPR033739">
    <property type="entry name" value="M10A_MMP"/>
</dbReference>
<evidence type="ECO:0000256" key="21">
    <source>
        <dbReference type="PIRSR" id="PIRSR621190-5"/>
    </source>
</evidence>
<comment type="cofactor">
    <cofactor evidence="18">
        <name>Ca(2+)</name>
        <dbReference type="ChEBI" id="CHEBI:29108"/>
    </cofactor>
    <text evidence="18">Can bind about 5 Ca(2+) ions per subunit.</text>
</comment>
<keyword evidence="9" id="KW-0378">Hydrolase</keyword>
<dbReference type="STRING" id="885580.ENSFDAP00000010275"/>
<evidence type="ECO:0000256" key="14">
    <source>
        <dbReference type="ARBA" id="ARBA00023145"/>
    </source>
</evidence>
<dbReference type="GO" id="GO:0030198">
    <property type="term" value="P:extracellular matrix organization"/>
    <property type="evidence" value="ECO:0007669"/>
    <property type="project" value="TreeGrafter"/>
</dbReference>
<feature type="binding site" evidence="17">
    <location>
        <position position="232"/>
    </location>
    <ligand>
        <name>Zn(2+)</name>
        <dbReference type="ChEBI" id="CHEBI:29105"/>
        <label>2</label>
        <note>catalytic</note>
    </ligand>
</feature>
<dbReference type="GO" id="GO:0008270">
    <property type="term" value="F:zinc ion binding"/>
    <property type="evidence" value="ECO:0007669"/>
    <property type="project" value="InterPro"/>
</dbReference>
<evidence type="ECO:0000256" key="3">
    <source>
        <dbReference type="ARBA" id="ARBA00022525"/>
    </source>
</evidence>
<dbReference type="Gene3D" id="3.40.390.10">
    <property type="entry name" value="Collagenase (Catalytic Domain)"/>
    <property type="match status" value="1"/>
</dbReference>
<keyword evidence="8" id="KW-0677">Repeat</keyword>
<dbReference type="GO" id="GO:0006508">
    <property type="term" value="P:proteolysis"/>
    <property type="evidence" value="ECO:0007669"/>
    <property type="project" value="UniProtKB-KW"/>
</dbReference>
<dbReference type="PANTHER" id="PTHR10201">
    <property type="entry name" value="MATRIX METALLOPROTEINASE"/>
    <property type="match status" value="1"/>
</dbReference>
<dbReference type="FunFam" id="3.40.390.10:FF:000007">
    <property type="entry name" value="Collagenase 3"/>
    <property type="match status" value="1"/>
</dbReference>
<dbReference type="Pfam" id="PF00045">
    <property type="entry name" value="Hemopexin"/>
    <property type="match status" value="4"/>
</dbReference>
<gene>
    <name evidence="25" type="ORF">H920_12973</name>
</gene>
<keyword evidence="10 17" id="KW-0862">Zinc</keyword>
<protein>
    <submittedName>
        <fullName evidence="25">Interstitial collagenase</fullName>
    </submittedName>
</protein>
<evidence type="ECO:0000256" key="6">
    <source>
        <dbReference type="ARBA" id="ARBA00022723"/>
    </source>
</evidence>
<feature type="binding site" evidence="18">
    <location>
        <position position="167"/>
    </location>
    <ligand>
        <name>Zn(2+)</name>
        <dbReference type="ChEBI" id="CHEBI:29105"/>
        <label>1</label>
    </ligand>
</feature>
<evidence type="ECO:0000256" key="10">
    <source>
        <dbReference type="ARBA" id="ARBA00022833"/>
    </source>
</evidence>
<feature type="binding site" evidence="18">
    <location>
        <position position="289"/>
    </location>
    <ligand>
        <name>Ca(2+)</name>
        <dbReference type="ChEBI" id="CHEBI:29108"/>
        <label>4</label>
    </ligand>
</feature>
<dbReference type="MEROPS" id="M10.001"/>
<evidence type="ECO:0000256" key="9">
    <source>
        <dbReference type="ARBA" id="ARBA00022801"/>
    </source>
</evidence>
<feature type="disulfide bond" evidence="19">
    <location>
        <begin position="282"/>
        <end position="469"/>
    </location>
</feature>
<feature type="binding site" evidence="18">
    <location>
        <position position="200"/>
    </location>
    <ligand>
        <name>Ca(2+)</name>
        <dbReference type="ChEBI" id="CHEBI:29108"/>
        <label>1</label>
    </ligand>
</feature>
<feature type="binding site" evidence="18">
    <location>
        <position position="197"/>
    </location>
    <ligand>
        <name>Ca(2+)</name>
        <dbReference type="ChEBI" id="CHEBI:29108"/>
        <label>3</label>
    </ligand>
</feature>
<keyword evidence="5" id="KW-0645">Protease</keyword>
<feature type="binding site" evidence="18">
    <location>
        <position position="200"/>
    </location>
    <ligand>
        <name>Ca(2+)</name>
        <dbReference type="ChEBI" id="CHEBI:29108"/>
        <label>3</label>
    </ligand>
</feature>
<dbReference type="GO" id="GO:0030574">
    <property type="term" value="P:collagen catabolic process"/>
    <property type="evidence" value="ECO:0007669"/>
    <property type="project" value="UniProtKB-KW"/>
</dbReference>
<evidence type="ECO:0000256" key="20">
    <source>
        <dbReference type="PIRSR" id="PIRSR621190-4"/>
    </source>
</evidence>
<feature type="binding site" description="in inhibited form" evidence="18">
    <location>
        <position position="91"/>
    </location>
    <ligand>
        <name>Zn(2+)</name>
        <dbReference type="ChEBI" id="CHEBI:29105"/>
        <label>2</label>
        <note>catalytic</note>
    </ligand>
</feature>
<dbReference type="Gene3D" id="2.110.10.10">
    <property type="entry name" value="Hemopexin-like domain"/>
    <property type="match status" value="1"/>
</dbReference>
<feature type="binding site" evidence="18">
    <location>
        <position position="431"/>
    </location>
    <ligand>
        <name>Ca(2+)</name>
        <dbReference type="ChEBI" id="CHEBI:29108"/>
        <label>4</label>
    </ligand>
</feature>
<dbReference type="InterPro" id="IPR024079">
    <property type="entry name" value="MetalloPept_cat_dom_sf"/>
</dbReference>
<evidence type="ECO:0000256" key="15">
    <source>
        <dbReference type="ARBA" id="ARBA00023157"/>
    </source>
</evidence>
<dbReference type="OMA" id="LHGYPKD"/>
<keyword evidence="11 18" id="KW-0106">Calcium</keyword>
<keyword evidence="13" id="KW-0177">Collagen degradation</keyword>
<feature type="binding site" evidence="18">
    <location>
        <position position="177"/>
    </location>
    <ligand>
        <name>Ca(2+)</name>
        <dbReference type="ChEBI" id="CHEBI:29108"/>
        <label>3</label>
    </ligand>
</feature>
<name>A0A091D0M2_FUKDA</name>
<dbReference type="AlphaFoldDB" id="A0A091D0M2"/>
<evidence type="ECO:0000256" key="11">
    <source>
        <dbReference type="ARBA" id="ARBA00022837"/>
    </source>
</evidence>
<evidence type="ECO:0000256" key="7">
    <source>
        <dbReference type="ARBA" id="ARBA00022729"/>
    </source>
</evidence>
<dbReference type="GO" id="GO:0004222">
    <property type="term" value="F:metalloendopeptidase activity"/>
    <property type="evidence" value="ECO:0007669"/>
    <property type="project" value="InterPro"/>
</dbReference>
<dbReference type="InterPro" id="IPR006026">
    <property type="entry name" value="Peptidase_Metallo"/>
</dbReference>
<feature type="repeat" description="Hemopexin" evidence="22">
    <location>
        <begin position="427"/>
        <end position="469"/>
    </location>
</feature>
<dbReference type="GO" id="GO:0031012">
    <property type="term" value="C:extracellular matrix"/>
    <property type="evidence" value="ECO:0007669"/>
    <property type="project" value="InterPro"/>
</dbReference>
<dbReference type="FunFam" id="2.110.10.10:FF:000002">
    <property type="entry name" value="Matrix metallopeptidase 3"/>
    <property type="match status" value="1"/>
</dbReference>
<reference evidence="25 26" key="1">
    <citation type="submission" date="2013-11" db="EMBL/GenBank/DDBJ databases">
        <title>The Damaraland mole rat (Fukomys damarensis) genome and evolution of African mole rats.</title>
        <authorList>
            <person name="Gladyshev V.N."/>
            <person name="Fang X."/>
        </authorList>
    </citation>
    <scope>NUCLEOTIDE SEQUENCE [LARGE SCALE GENOMIC DNA]</scope>
    <source>
        <tissue evidence="25">Liver</tissue>
    </source>
</reference>
<dbReference type="Proteomes" id="UP000028990">
    <property type="component" value="Unassembled WGS sequence"/>
</dbReference>
<comment type="similarity">
    <text evidence="2">Belongs to the peptidase M10A family.</text>
</comment>
<feature type="binding site" evidence="18">
    <location>
        <position position="433"/>
    </location>
    <ligand>
        <name>Ca(2+)</name>
        <dbReference type="ChEBI" id="CHEBI:29108"/>
        <label>5</label>
    </ligand>
</feature>
<feature type="chain" id="PRO_5001872723" evidence="23">
    <location>
        <begin position="19"/>
        <end position="471"/>
    </location>
</feature>
<feature type="binding site" evidence="18">
    <location>
        <position position="384"/>
    </location>
    <ligand>
        <name>Ca(2+)</name>
        <dbReference type="ChEBI" id="CHEBI:29108"/>
        <label>5</label>
    </ligand>
</feature>
<feature type="binding site" evidence="18">
    <location>
        <position position="169"/>
    </location>
    <ligand>
        <name>Zn(2+)</name>
        <dbReference type="ChEBI" id="CHEBI:29105"/>
        <label>1</label>
    </ligand>
</feature>
<evidence type="ECO:0000256" key="22">
    <source>
        <dbReference type="PROSITE-ProRule" id="PRU01011"/>
    </source>
</evidence>
<keyword evidence="7 23" id="KW-0732">Signal</keyword>
<evidence type="ECO:0000313" key="26">
    <source>
        <dbReference type="Proteomes" id="UP000028990"/>
    </source>
</evidence>
<evidence type="ECO:0000256" key="2">
    <source>
        <dbReference type="ARBA" id="ARBA00010370"/>
    </source>
</evidence>
<keyword evidence="15 19" id="KW-1015">Disulfide bond</keyword>
<evidence type="ECO:0000256" key="4">
    <source>
        <dbReference type="ARBA" id="ARBA00022530"/>
    </source>
</evidence>
<feature type="binding site" evidence="18">
    <location>
        <position position="335"/>
    </location>
    <ligand>
        <name>Ca(2+)</name>
        <dbReference type="ChEBI" id="CHEBI:29108"/>
        <label>5</label>
    </ligand>
</feature>
<evidence type="ECO:0000256" key="16">
    <source>
        <dbReference type="PIRSR" id="PIRSR001191-1"/>
    </source>
</evidence>
<feature type="repeat" description="Hemopexin" evidence="22">
    <location>
        <begin position="329"/>
        <end position="375"/>
    </location>
</feature>
<dbReference type="SMART" id="SM00120">
    <property type="entry name" value="HX"/>
    <property type="match status" value="4"/>
</dbReference>
<dbReference type="eggNOG" id="KOG1565">
    <property type="taxonomic scope" value="Eukaryota"/>
</dbReference>
<feature type="binding site" evidence="18">
    <location>
        <position position="182"/>
    </location>
    <ligand>
        <name>Zn(2+)</name>
        <dbReference type="ChEBI" id="CHEBI:29105"/>
        <label>1</label>
    </ligand>
</feature>
<feature type="repeat" description="Hemopexin" evidence="22">
    <location>
        <begin position="378"/>
        <end position="426"/>
    </location>
</feature>
<evidence type="ECO:0000256" key="12">
    <source>
        <dbReference type="ARBA" id="ARBA00023049"/>
    </source>
</evidence>
<comment type="cofactor">
    <cofactor evidence="18">
        <name>Zn(2+)</name>
        <dbReference type="ChEBI" id="CHEBI:29105"/>
    </cofactor>
    <text evidence="18">Binds 2 Zn(2+) ions per subunit.</text>
</comment>
<dbReference type="CDD" id="cd04278">
    <property type="entry name" value="ZnMc_MMP"/>
    <property type="match status" value="1"/>
</dbReference>
<feature type="binding site" evidence="18">
    <location>
        <position position="195"/>
    </location>
    <ligand>
        <name>Zn(2+)</name>
        <dbReference type="ChEBI" id="CHEBI:29105"/>
        <label>1</label>
    </ligand>
</feature>
<feature type="binding site" evidence="18">
    <location>
        <position position="240"/>
    </location>
    <ligand>
        <name>Zn(2+)</name>
        <dbReference type="ChEBI" id="CHEBI:29105"/>
        <label>2</label>
        <note>catalytic</note>
    </ligand>
</feature>
<feature type="binding site" evidence="18">
    <location>
        <position position="191"/>
    </location>
    <ligand>
        <name>Ca(2+)</name>
        <dbReference type="ChEBI" id="CHEBI:29108"/>
        <label>2</label>
    </ligand>
</feature>
<dbReference type="InterPro" id="IPR036365">
    <property type="entry name" value="PGBD-like_sf"/>
</dbReference>
<dbReference type="PRINTS" id="PR00138">
    <property type="entry name" value="MATRIXIN"/>
</dbReference>
<dbReference type="SUPFAM" id="SSF47090">
    <property type="entry name" value="PGBD-like"/>
    <property type="match status" value="1"/>
</dbReference>
<feature type="binding site" evidence="17">
    <location>
        <position position="222"/>
    </location>
    <ligand>
        <name>Zn(2+)</name>
        <dbReference type="ChEBI" id="CHEBI:29105"/>
        <label>2</label>
        <note>catalytic</note>
    </ligand>
</feature>
<evidence type="ECO:0000313" key="25">
    <source>
        <dbReference type="EMBL" id="KFO25634.1"/>
    </source>
</evidence>
<dbReference type="SMART" id="SM00235">
    <property type="entry name" value="ZnMc"/>
    <property type="match status" value="1"/>
</dbReference>
<evidence type="ECO:0000256" key="17">
    <source>
        <dbReference type="PIRSR" id="PIRSR001191-2"/>
    </source>
</evidence>
<keyword evidence="3" id="KW-0964">Secreted</keyword>
<keyword evidence="26" id="KW-1185">Reference proteome</keyword>
<dbReference type="PIRSF" id="PIRSF001191">
    <property type="entry name" value="Peptidase_M10A_matrix"/>
    <property type="match status" value="1"/>
</dbReference>
<dbReference type="Pfam" id="PF01471">
    <property type="entry name" value="PG_binding_1"/>
    <property type="match status" value="1"/>
</dbReference>
<dbReference type="InterPro" id="IPR021190">
    <property type="entry name" value="Pept_M10A"/>
</dbReference>
<dbReference type="PANTHER" id="PTHR10201:SF151">
    <property type="entry name" value="INTERSTITIAL COLLAGENASE"/>
    <property type="match status" value="1"/>
</dbReference>
<feature type="signal peptide" evidence="23">
    <location>
        <begin position="1"/>
        <end position="18"/>
    </location>
</feature>
<evidence type="ECO:0000256" key="8">
    <source>
        <dbReference type="ARBA" id="ARBA00022737"/>
    </source>
</evidence>
<proteinExistence type="inferred from homology"/>
<feature type="active site" evidence="16">
    <location>
        <position position="223"/>
    </location>
</feature>